<reference evidence="2 3" key="1">
    <citation type="submission" date="2019-05" db="EMBL/GenBank/DDBJ databases">
        <title>Another draft genome of Portunus trituberculatus and its Hox gene families provides insights of decapod evolution.</title>
        <authorList>
            <person name="Jeong J.-H."/>
            <person name="Song I."/>
            <person name="Kim S."/>
            <person name="Choi T."/>
            <person name="Kim D."/>
            <person name="Ryu S."/>
            <person name="Kim W."/>
        </authorList>
    </citation>
    <scope>NUCLEOTIDE SEQUENCE [LARGE SCALE GENOMIC DNA]</scope>
    <source>
        <tissue evidence="2">Muscle</tissue>
    </source>
</reference>
<keyword evidence="3" id="KW-1185">Reference proteome</keyword>
<protein>
    <recommendedName>
        <fullName evidence="1">Mutator-like transposase domain-containing protein</fullName>
    </recommendedName>
</protein>
<name>A0A5B7H770_PORTR</name>
<dbReference type="Proteomes" id="UP000324222">
    <property type="component" value="Unassembled WGS sequence"/>
</dbReference>
<dbReference type="InterPro" id="IPR049012">
    <property type="entry name" value="Mutator_transp_dom"/>
</dbReference>
<dbReference type="EMBL" id="VSRR010024092">
    <property type="protein sequence ID" value="MPC65963.1"/>
    <property type="molecule type" value="Genomic_DNA"/>
</dbReference>
<comment type="caution">
    <text evidence="2">The sequence shown here is derived from an EMBL/GenBank/DDBJ whole genome shotgun (WGS) entry which is preliminary data.</text>
</comment>
<evidence type="ECO:0000313" key="3">
    <source>
        <dbReference type="Proteomes" id="UP000324222"/>
    </source>
</evidence>
<proteinExistence type="predicted"/>
<feature type="domain" description="Mutator-like transposase" evidence="1">
    <location>
        <begin position="2"/>
        <end position="128"/>
    </location>
</feature>
<organism evidence="2 3">
    <name type="scientific">Portunus trituberculatus</name>
    <name type="common">Swimming crab</name>
    <name type="synonym">Neptunus trituberculatus</name>
    <dbReference type="NCBI Taxonomy" id="210409"/>
    <lineage>
        <taxon>Eukaryota</taxon>
        <taxon>Metazoa</taxon>
        <taxon>Ecdysozoa</taxon>
        <taxon>Arthropoda</taxon>
        <taxon>Crustacea</taxon>
        <taxon>Multicrustacea</taxon>
        <taxon>Malacostraca</taxon>
        <taxon>Eumalacostraca</taxon>
        <taxon>Eucarida</taxon>
        <taxon>Decapoda</taxon>
        <taxon>Pleocyemata</taxon>
        <taxon>Brachyura</taxon>
        <taxon>Eubrachyura</taxon>
        <taxon>Portunoidea</taxon>
        <taxon>Portunidae</taxon>
        <taxon>Portuninae</taxon>
        <taxon>Portunus</taxon>
    </lineage>
</organism>
<dbReference type="Pfam" id="PF20700">
    <property type="entry name" value="Mutator"/>
    <property type="match status" value="1"/>
</dbReference>
<dbReference type="AlphaFoldDB" id="A0A5B7H770"/>
<gene>
    <name evidence="2" type="ORF">E2C01_060104</name>
</gene>
<accession>A0A5B7H770</accession>
<sequence>MVYSTMDVGLGRNGFSTLAGNMSLKCSYKDYLKHQAMVIENVQTKVKQVMKRSVEAAKHHYAADEDGIYNVRVIFDGPWQKRGHTSLLGVEAVIEAETGCVLDYKVLSKFCEACTKRENILKSGKISKRDFDQWKSNHESECLKKTTKALLVKWKLQQR</sequence>
<dbReference type="OrthoDB" id="6374276at2759"/>
<evidence type="ECO:0000259" key="1">
    <source>
        <dbReference type="Pfam" id="PF20700"/>
    </source>
</evidence>
<evidence type="ECO:0000313" key="2">
    <source>
        <dbReference type="EMBL" id="MPC65963.1"/>
    </source>
</evidence>